<gene>
    <name evidence="3" type="primary">wbbL_1</name>
    <name evidence="3" type="ORF">HDIA_0892</name>
</gene>
<feature type="domain" description="Glycosyltransferase 2-like" evidence="2">
    <location>
        <begin position="415"/>
        <end position="532"/>
    </location>
</feature>
<dbReference type="EMBL" id="LT960614">
    <property type="protein sequence ID" value="SON54433.1"/>
    <property type="molecule type" value="Genomic_DNA"/>
</dbReference>
<dbReference type="GO" id="GO:0102096">
    <property type="term" value="F:decaprenyl-N-acetyl-alpha-D-glucosaminyl-pyrophosphate:dTDP-alpha-L-rhamnose rhamnosyltransferase activity"/>
    <property type="evidence" value="ECO:0007669"/>
    <property type="project" value="UniProtKB-EC"/>
</dbReference>
<protein>
    <submittedName>
        <fullName evidence="3">N-acetylglucosaminyl-diphospho-decaprenol L-rhamnosyltransferase</fullName>
        <ecNumber evidence="3">2.4.1.289</ecNumber>
    </submittedName>
</protein>
<feature type="region of interest" description="Disordered" evidence="1">
    <location>
        <begin position="387"/>
        <end position="407"/>
    </location>
</feature>
<keyword evidence="4" id="KW-1185">Reference proteome</keyword>
<dbReference type="PANTHER" id="PTHR43179">
    <property type="entry name" value="RHAMNOSYLTRANSFERASE WBBL"/>
    <property type="match status" value="1"/>
</dbReference>
<dbReference type="CDD" id="cd04186">
    <property type="entry name" value="GT_2_like_c"/>
    <property type="match status" value="1"/>
</dbReference>
<dbReference type="SUPFAM" id="SSF53448">
    <property type="entry name" value="Nucleotide-diphospho-sugar transferases"/>
    <property type="match status" value="1"/>
</dbReference>
<dbReference type="Proteomes" id="UP000223606">
    <property type="component" value="Chromosome 1"/>
</dbReference>
<keyword evidence="3" id="KW-0808">Transferase</keyword>
<dbReference type="Gene3D" id="3.90.550.10">
    <property type="entry name" value="Spore Coat Polysaccharide Biosynthesis Protein SpsA, Chain A"/>
    <property type="match status" value="1"/>
</dbReference>
<dbReference type="EC" id="2.4.1.289" evidence="3"/>
<dbReference type="PANTHER" id="PTHR43179:SF7">
    <property type="entry name" value="RHAMNOSYLTRANSFERASE WBBL"/>
    <property type="match status" value="1"/>
</dbReference>
<keyword evidence="3" id="KW-0328">Glycosyltransferase</keyword>
<name>A0A2C9D2H4_9HYPH</name>
<dbReference type="RefSeq" id="WP_099554754.1">
    <property type="nucleotide sequence ID" value="NZ_LT960614.1"/>
</dbReference>
<reference evidence="4" key="1">
    <citation type="submission" date="2017-09" db="EMBL/GenBank/DDBJ databases">
        <title>Genome sequence of Nannocystis excedens DSM 71.</title>
        <authorList>
            <person name="Blom J."/>
        </authorList>
    </citation>
    <scope>NUCLEOTIDE SEQUENCE [LARGE SCALE GENOMIC DNA]</scope>
    <source>
        <strain evidence="4">type strain: E19</strain>
    </source>
</reference>
<dbReference type="InterPro" id="IPR001173">
    <property type="entry name" value="Glyco_trans_2-like"/>
</dbReference>
<dbReference type="KEGG" id="hdi:HDIA_0892"/>
<sequence length="678" mass="74519">MRDIAFTLRPVSDVEGHGPRWLATSPEPWLEILPERSLAGCWITLSWSSGLLDPVGRPVVVCRAPDGDEQHILPAAPLGRGEWTGFVKPGTTSIRLSPSDRSGAFGFRIDRMTMIPPSRIFAHAIANNRQHGLLALGARLIGWRQDSYFELRQALNGRRLADYSKWRSLRTRPFERDGVDGGPVDPGTAPHIALCIDLRSTSASEIEGLVGDLTRQQHENWSLLLMTEGGESASEIAALLARSDRLRAVDASEPAGKGLAAIGLKALVAFVPASTRLHDHALAMVAAAASLPEAGTADVVYADEDRRRPGGQFVDPRLKPGFDPVLLEVMNYLGSAAFWRTPFLTGKMEADCSWAEAFDGLMGSDLRWMPANGAHVARIVLSTPATPVSEKTGARPKTMPITPSTESKAPEPLVSIIIPTKDRLDLLKPCIDSLLAHAPENCEVIVADNGSVEAKTRDYYGTLRHEPRVRIEEIAIPFNYSEICNRAAVASRGDVLVFLNNDTEFLHAGWWEAIRDFVLTPDVAAVGARLLFPSGKVQHAGIVMGIHGRCGHFEAGVSPDEEGYFRRAHHPHQLMAVTAAFLAIERHKFFEVNGFDQDMFPTDLSDVDFCLRLSRLGYKNVYVPGCRLLHHETASRDNSAGQYVRERAYFSEVYRREIRGDPYFSPILSLYGGEAILG</sequence>
<evidence type="ECO:0000259" key="2">
    <source>
        <dbReference type="Pfam" id="PF00535"/>
    </source>
</evidence>
<dbReference type="OrthoDB" id="9783791at2"/>
<proteinExistence type="predicted"/>
<accession>A0A2C9D2H4</accession>
<dbReference type="AlphaFoldDB" id="A0A2C9D2H4"/>
<dbReference type="Pfam" id="PF00535">
    <property type="entry name" value="Glycos_transf_2"/>
    <property type="match status" value="1"/>
</dbReference>
<organism evidence="3 4">
    <name type="scientific">Hartmannibacter diazotrophicus</name>
    <dbReference type="NCBI Taxonomy" id="1482074"/>
    <lineage>
        <taxon>Bacteria</taxon>
        <taxon>Pseudomonadati</taxon>
        <taxon>Pseudomonadota</taxon>
        <taxon>Alphaproteobacteria</taxon>
        <taxon>Hyphomicrobiales</taxon>
        <taxon>Pleomorphomonadaceae</taxon>
        <taxon>Hartmannibacter</taxon>
    </lineage>
</organism>
<evidence type="ECO:0000313" key="4">
    <source>
        <dbReference type="Proteomes" id="UP000223606"/>
    </source>
</evidence>
<dbReference type="InterPro" id="IPR029044">
    <property type="entry name" value="Nucleotide-diphossugar_trans"/>
</dbReference>
<evidence type="ECO:0000313" key="3">
    <source>
        <dbReference type="EMBL" id="SON54433.1"/>
    </source>
</evidence>
<evidence type="ECO:0000256" key="1">
    <source>
        <dbReference type="SAM" id="MobiDB-lite"/>
    </source>
</evidence>